<keyword evidence="2" id="KW-1185">Reference proteome</keyword>
<evidence type="ECO:0000313" key="1">
    <source>
        <dbReference type="EMBL" id="SDU04183.1"/>
    </source>
</evidence>
<gene>
    <name evidence="1" type="ORF">SAMN05216210_1403</name>
</gene>
<dbReference type="AlphaFoldDB" id="A0A1H2FAA4"/>
<protein>
    <submittedName>
        <fullName evidence="1">Uncharacterized protein</fullName>
    </submittedName>
</protein>
<organism evidence="1 2">
    <name type="scientific">Halopseudomonas salegens</name>
    <dbReference type="NCBI Taxonomy" id="1434072"/>
    <lineage>
        <taxon>Bacteria</taxon>
        <taxon>Pseudomonadati</taxon>
        <taxon>Pseudomonadota</taxon>
        <taxon>Gammaproteobacteria</taxon>
        <taxon>Pseudomonadales</taxon>
        <taxon>Pseudomonadaceae</taxon>
        <taxon>Halopseudomonas</taxon>
    </lineage>
</organism>
<evidence type="ECO:0000313" key="2">
    <source>
        <dbReference type="Proteomes" id="UP000243924"/>
    </source>
</evidence>
<dbReference type="EMBL" id="LT629787">
    <property type="protein sequence ID" value="SDU04183.1"/>
    <property type="molecule type" value="Genomic_DNA"/>
</dbReference>
<accession>A0A1H2FAA4</accession>
<name>A0A1H2FAA4_9GAMM</name>
<dbReference type="OrthoDB" id="6266415at2"/>
<proteinExistence type="predicted"/>
<sequence length="269" mass="29696">MPDPITTVGLGAIAAYLGKDGIQKLLGPTADYLGEGFRDFTQKRVENVGRIFHNAEAKLGDKINIGGSVPPKVLKTIINDGSYNDDSIAVEYFGGVLASSKSEQGRDDRGARMARLIDELSTYQLRTHFLVYSTIKSIFGNKGFQFNMDDRSKMKIFLPYPFYAQAMGFSAEENAKAETLLRHTFFGLSNDGLIESNFQYGPKEHMIKQAPKAEHDGVVCHPSALGAELFLWAFGEGDKPLSYIFNEQFIPEIEGVPRAVINAIAVKET</sequence>
<reference evidence="2" key="1">
    <citation type="submission" date="2016-10" db="EMBL/GenBank/DDBJ databases">
        <authorList>
            <person name="Varghese N."/>
            <person name="Submissions S."/>
        </authorList>
    </citation>
    <scope>NUCLEOTIDE SEQUENCE [LARGE SCALE GENOMIC DNA]</scope>
    <source>
        <strain evidence="2">CECT 8338</strain>
    </source>
</reference>
<dbReference type="RefSeq" id="WP_092385465.1">
    <property type="nucleotide sequence ID" value="NZ_LT629787.1"/>
</dbReference>
<dbReference type="Proteomes" id="UP000243924">
    <property type="component" value="Chromosome I"/>
</dbReference>